<evidence type="ECO:0000259" key="2">
    <source>
        <dbReference type="PROSITE" id="PS50206"/>
    </source>
</evidence>
<sequence>MSDTLPPVDLIEPAQLVEQLEAPDLMILDVSNPATYQQLHIPGAIHIAPSELISGKPPATGKLPSLEQLNQLFSRVGYLSDKSIVVYDDEGGGWAGRLIWTLDLLGHKKLAYLNGGLHAWMSEQLPVENTPVFPAPTETNLKIINPQVRASAEEIMVELNSSTVIWDARSPGEYDGSKQFAMRTGHIPGAINFEWTQGMDTERFYRLRNDLANLLNGIGLGKEKNIITHCQTHHRSGFTYLAARILGYKNIRAYDGSWSEWGNRSDTPITTAD</sequence>
<accession>A0ABT0PKQ0</accession>
<dbReference type="InterPro" id="IPR001307">
    <property type="entry name" value="Thiosulphate_STrfase_CS"/>
</dbReference>
<dbReference type="InterPro" id="IPR036873">
    <property type="entry name" value="Rhodanese-like_dom_sf"/>
</dbReference>
<name>A0ABT0PKQ0_9GAMM</name>
<dbReference type="EMBL" id="JAMFLX010000039">
    <property type="protein sequence ID" value="MCL6271967.1"/>
    <property type="molecule type" value="Genomic_DNA"/>
</dbReference>
<dbReference type="Pfam" id="PF00581">
    <property type="entry name" value="Rhodanese"/>
    <property type="match status" value="2"/>
</dbReference>
<dbReference type="PANTHER" id="PTHR43855:SF1">
    <property type="entry name" value="THIOSULFATE SULFURTRANSFERASE"/>
    <property type="match status" value="1"/>
</dbReference>
<evidence type="ECO:0000313" key="4">
    <source>
        <dbReference type="Proteomes" id="UP001203338"/>
    </source>
</evidence>
<reference evidence="3 4" key="1">
    <citation type="submission" date="2022-05" db="EMBL/GenBank/DDBJ databases">
        <authorList>
            <person name="Park J.-S."/>
        </authorList>
    </citation>
    <scope>NUCLEOTIDE SEQUENCE [LARGE SCALE GENOMIC DNA]</scope>
    <source>
        <strain evidence="3 4">2012CJ34-2</strain>
    </source>
</reference>
<dbReference type="PANTHER" id="PTHR43855">
    <property type="entry name" value="THIOSULFATE SULFURTRANSFERASE"/>
    <property type="match status" value="1"/>
</dbReference>
<feature type="domain" description="Rhodanese" evidence="2">
    <location>
        <begin position="21"/>
        <end position="129"/>
    </location>
</feature>
<dbReference type="InterPro" id="IPR001763">
    <property type="entry name" value="Rhodanese-like_dom"/>
</dbReference>
<dbReference type="RefSeq" id="WP_249701640.1">
    <property type="nucleotide sequence ID" value="NZ_JAMFLX010000039.1"/>
</dbReference>
<proteinExistence type="predicted"/>
<dbReference type="CDD" id="cd01449">
    <property type="entry name" value="TST_Repeat_2"/>
    <property type="match status" value="1"/>
</dbReference>
<evidence type="ECO:0000313" key="3">
    <source>
        <dbReference type="EMBL" id="MCL6271967.1"/>
    </source>
</evidence>
<keyword evidence="1" id="KW-0677">Repeat</keyword>
<feature type="domain" description="Rhodanese" evidence="2">
    <location>
        <begin position="159"/>
        <end position="270"/>
    </location>
</feature>
<organism evidence="3 4">
    <name type="scientific">Parendozoicomonas callyspongiae</name>
    <dbReference type="NCBI Taxonomy" id="2942213"/>
    <lineage>
        <taxon>Bacteria</taxon>
        <taxon>Pseudomonadati</taxon>
        <taxon>Pseudomonadota</taxon>
        <taxon>Gammaproteobacteria</taxon>
        <taxon>Oceanospirillales</taxon>
        <taxon>Endozoicomonadaceae</taxon>
        <taxon>Parendozoicomonas</taxon>
    </lineage>
</organism>
<dbReference type="SUPFAM" id="SSF52821">
    <property type="entry name" value="Rhodanese/Cell cycle control phosphatase"/>
    <property type="match status" value="2"/>
</dbReference>
<dbReference type="PROSITE" id="PS50206">
    <property type="entry name" value="RHODANESE_3"/>
    <property type="match status" value="2"/>
</dbReference>
<gene>
    <name evidence="3" type="ORF">M3P05_18770</name>
</gene>
<dbReference type="CDD" id="cd01448">
    <property type="entry name" value="TST_Repeat_1"/>
    <property type="match status" value="1"/>
</dbReference>
<dbReference type="Proteomes" id="UP001203338">
    <property type="component" value="Unassembled WGS sequence"/>
</dbReference>
<comment type="caution">
    <text evidence="3">The sequence shown here is derived from an EMBL/GenBank/DDBJ whole genome shotgun (WGS) entry which is preliminary data.</text>
</comment>
<dbReference type="PROSITE" id="PS00380">
    <property type="entry name" value="RHODANESE_1"/>
    <property type="match status" value="1"/>
</dbReference>
<dbReference type="InterPro" id="IPR051126">
    <property type="entry name" value="Thiosulfate_sulfurtransferase"/>
</dbReference>
<dbReference type="SMART" id="SM00450">
    <property type="entry name" value="RHOD"/>
    <property type="match status" value="2"/>
</dbReference>
<protein>
    <submittedName>
        <fullName evidence="3">Rhodanese-like domain-containing protein</fullName>
    </submittedName>
</protein>
<dbReference type="Gene3D" id="3.40.250.10">
    <property type="entry name" value="Rhodanese-like domain"/>
    <property type="match status" value="2"/>
</dbReference>
<keyword evidence="4" id="KW-1185">Reference proteome</keyword>
<evidence type="ECO:0000256" key="1">
    <source>
        <dbReference type="ARBA" id="ARBA00022737"/>
    </source>
</evidence>